<protein>
    <submittedName>
        <fullName evidence="2">Uncharacterized protein</fullName>
    </submittedName>
</protein>
<proteinExistence type="predicted"/>
<name>A0A9W9U3I4_9EURO</name>
<sequence>MISQAVQAAQPGATAVADGSEGLPLPPLLPLETLEEKGGWLEAAACRPSRSFAVVERTFWKLTRSTGGEQQVNRLSSRAFSSWTASNQPEAINLLQLQARGVTRTDFNDRRSAKEHADPRR</sequence>
<reference evidence="2" key="2">
    <citation type="journal article" date="2023" name="IMA Fungus">
        <title>Comparative genomic study of the Penicillium genus elucidates a diverse pangenome and 15 lateral gene transfer events.</title>
        <authorList>
            <person name="Petersen C."/>
            <person name="Sorensen T."/>
            <person name="Nielsen M.R."/>
            <person name="Sondergaard T.E."/>
            <person name="Sorensen J.L."/>
            <person name="Fitzpatrick D.A."/>
            <person name="Frisvad J.C."/>
            <person name="Nielsen K.L."/>
        </authorList>
    </citation>
    <scope>NUCLEOTIDE SEQUENCE</scope>
    <source>
        <strain evidence="2">IBT 21472</strain>
    </source>
</reference>
<evidence type="ECO:0000256" key="1">
    <source>
        <dbReference type="SAM" id="MobiDB-lite"/>
    </source>
</evidence>
<evidence type="ECO:0000313" key="2">
    <source>
        <dbReference type="EMBL" id="KAJ5307671.1"/>
    </source>
</evidence>
<dbReference type="OrthoDB" id="10443902at2759"/>
<gene>
    <name evidence="2" type="ORF">N7476_008327</name>
</gene>
<feature type="region of interest" description="Disordered" evidence="1">
    <location>
        <begin position="10"/>
        <end position="29"/>
    </location>
</feature>
<reference evidence="2" key="1">
    <citation type="submission" date="2022-12" db="EMBL/GenBank/DDBJ databases">
        <authorList>
            <person name="Petersen C."/>
        </authorList>
    </citation>
    <scope>NUCLEOTIDE SEQUENCE</scope>
    <source>
        <strain evidence="2">IBT 21472</strain>
    </source>
</reference>
<evidence type="ECO:0000313" key="3">
    <source>
        <dbReference type="Proteomes" id="UP001147746"/>
    </source>
</evidence>
<comment type="caution">
    <text evidence="2">The sequence shown here is derived from an EMBL/GenBank/DDBJ whole genome shotgun (WGS) entry which is preliminary data.</text>
</comment>
<dbReference type="EMBL" id="JAPZBO010000008">
    <property type="protein sequence ID" value="KAJ5307671.1"/>
    <property type="molecule type" value="Genomic_DNA"/>
</dbReference>
<dbReference type="Proteomes" id="UP001147746">
    <property type="component" value="Unassembled WGS sequence"/>
</dbReference>
<keyword evidence="3" id="KW-1185">Reference proteome</keyword>
<organism evidence="2 3">
    <name type="scientific">Penicillium atrosanguineum</name>
    <dbReference type="NCBI Taxonomy" id="1132637"/>
    <lineage>
        <taxon>Eukaryota</taxon>
        <taxon>Fungi</taxon>
        <taxon>Dikarya</taxon>
        <taxon>Ascomycota</taxon>
        <taxon>Pezizomycotina</taxon>
        <taxon>Eurotiomycetes</taxon>
        <taxon>Eurotiomycetidae</taxon>
        <taxon>Eurotiales</taxon>
        <taxon>Aspergillaceae</taxon>
        <taxon>Penicillium</taxon>
    </lineage>
</organism>
<accession>A0A9W9U3I4</accession>
<dbReference type="AlphaFoldDB" id="A0A9W9U3I4"/>